<dbReference type="Proteomes" id="UP001624684">
    <property type="component" value="Unassembled WGS sequence"/>
</dbReference>
<keyword evidence="7" id="KW-1185">Reference proteome</keyword>
<reference evidence="6 7" key="1">
    <citation type="submission" date="2024-11" db="EMBL/GenBank/DDBJ databases">
        <title>First Report of Moraxella oculi in Brazil in an Infectious Bovine Keratoconjunctivitis Outbreak.</title>
        <authorList>
            <person name="Carvalho C.V."/>
            <person name="Domingues R."/>
            <person name="Coutinho C."/>
            <person name="Honorio N.T.B.S."/>
            <person name="Faza D.R.L.R."/>
            <person name="Carvalho W.A."/>
            <person name="Machado A.B.F."/>
            <person name="Martins M.F."/>
            <person name="Gaspar E.B."/>
        </authorList>
    </citation>
    <scope>NUCLEOTIDE SEQUENCE [LARGE SCALE GENOMIC DNA]</scope>
    <source>
        <strain evidence="6 7">2117LE</strain>
    </source>
</reference>
<comment type="caution">
    <text evidence="6">The sequence shown here is derived from an EMBL/GenBank/DDBJ whole genome shotgun (WGS) entry which is preliminary data.</text>
</comment>
<dbReference type="Gene3D" id="3.10.20.310">
    <property type="entry name" value="membrane protein fhac"/>
    <property type="match status" value="1"/>
</dbReference>
<dbReference type="PANTHER" id="PTHR34597:SF3">
    <property type="entry name" value="OUTER MEMBRANE TRANSPORTER CDIB"/>
    <property type="match status" value="1"/>
</dbReference>
<evidence type="ECO:0000313" key="6">
    <source>
        <dbReference type="EMBL" id="MFL1733018.1"/>
    </source>
</evidence>
<dbReference type="Gene3D" id="2.40.160.50">
    <property type="entry name" value="membrane protein fhac: a member of the omp85/tpsb transporter family"/>
    <property type="match status" value="1"/>
</dbReference>
<dbReference type="InterPro" id="IPR051544">
    <property type="entry name" value="TPS_OM_transporter"/>
</dbReference>
<name>A0ABW8U7E9_9GAMM</name>
<evidence type="ECO:0000259" key="5">
    <source>
        <dbReference type="Pfam" id="PF08479"/>
    </source>
</evidence>
<evidence type="ECO:0000313" key="7">
    <source>
        <dbReference type="Proteomes" id="UP001624684"/>
    </source>
</evidence>
<keyword evidence="2" id="KW-0812">Transmembrane</keyword>
<dbReference type="RefSeq" id="WP_407069523.1">
    <property type="nucleotide sequence ID" value="NZ_JBJJXE010000018.1"/>
</dbReference>
<evidence type="ECO:0000259" key="4">
    <source>
        <dbReference type="Pfam" id="PF03865"/>
    </source>
</evidence>
<feature type="domain" description="Polypeptide-transport-associated ShlB-type" evidence="5">
    <location>
        <begin position="9"/>
        <end position="60"/>
    </location>
</feature>
<feature type="domain" description="Haemolysin activator HlyB C-terminal" evidence="4">
    <location>
        <begin position="131"/>
        <end position="308"/>
    </location>
</feature>
<evidence type="ECO:0000256" key="1">
    <source>
        <dbReference type="ARBA" id="ARBA00022452"/>
    </source>
</evidence>
<organism evidence="6 7">
    <name type="scientific">Moraxella oculi</name>
    <dbReference type="NCBI Taxonomy" id="2940516"/>
    <lineage>
        <taxon>Bacteria</taxon>
        <taxon>Pseudomonadati</taxon>
        <taxon>Pseudomonadota</taxon>
        <taxon>Gammaproteobacteria</taxon>
        <taxon>Moraxellales</taxon>
        <taxon>Moraxellaceae</taxon>
        <taxon>Moraxella</taxon>
    </lineage>
</organism>
<dbReference type="PANTHER" id="PTHR34597">
    <property type="entry name" value="SLR1661 PROTEIN"/>
    <property type="match status" value="1"/>
</dbReference>
<sequence>MPEIMGNHSVLGKCMTVADIHAIATRVQNRLIDKGYTTSRIMVSDQNLADGKLRLTLIPGKITQVVNTVDSKAPVYVKNTVKDTANQSYLAITQPAILDTALENFKRVPSSDASFKIAPSDELQAIGISFSDILIDYTQHRRIRGSLSVDDSGSKSTGKYQGVATLSVGNLANYKDLLYLSFGRDLGNQLNEDKDYPSNMSKGSKNYGIGYVIPIKSSLLQLTANRHTYHQTVAGSTQDYIYGGTSRGYNAKLSHLVHRDARSKSHVYAGGHVKSQESDIDGNTIDVQTRKTAGYLFGISHETVLVNKLIIAQTPIFLISMVQRLLMPYFHQKSCLMKAQLVLASIS</sequence>
<accession>A0ABW8U7E9</accession>
<keyword evidence="1" id="KW-0472">Membrane</keyword>
<dbReference type="Pfam" id="PF03865">
    <property type="entry name" value="ShlB"/>
    <property type="match status" value="1"/>
</dbReference>
<keyword evidence="3" id="KW-0998">Cell outer membrane</keyword>
<evidence type="ECO:0000256" key="3">
    <source>
        <dbReference type="ARBA" id="ARBA00023237"/>
    </source>
</evidence>
<dbReference type="EMBL" id="JBJJXE010000018">
    <property type="protein sequence ID" value="MFL1733018.1"/>
    <property type="molecule type" value="Genomic_DNA"/>
</dbReference>
<dbReference type="Pfam" id="PF08479">
    <property type="entry name" value="POTRA_2"/>
    <property type="match status" value="1"/>
</dbReference>
<protein>
    <submittedName>
        <fullName evidence="6">ShlB/FhaC/HecB family hemolysin secretion/activation protein</fullName>
    </submittedName>
</protein>
<proteinExistence type="predicted"/>
<gene>
    <name evidence="6" type="ORF">ACJHVH_08500</name>
</gene>
<keyword evidence="1" id="KW-1134">Transmembrane beta strand</keyword>
<evidence type="ECO:0000256" key="2">
    <source>
        <dbReference type="ARBA" id="ARBA00022692"/>
    </source>
</evidence>
<dbReference type="InterPro" id="IPR013686">
    <property type="entry name" value="Polypept-transport_assoc_ShlB"/>
</dbReference>
<dbReference type="InterPro" id="IPR005565">
    <property type="entry name" value="Hemolysn_activator_HlyB_C"/>
</dbReference>